<keyword evidence="4" id="KW-0997">Cell inner membrane</keyword>
<dbReference type="Proteomes" id="UP000237673">
    <property type="component" value="Chromosome"/>
</dbReference>
<keyword evidence="3" id="KW-1003">Cell membrane</keyword>
<accession>A0ABM6RYF8</accession>
<evidence type="ECO:0000259" key="9">
    <source>
        <dbReference type="PROSITE" id="PS50893"/>
    </source>
</evidence>
<dbReference type="GO" id="GO:0005524">
    <property type="term" value="F:ATP binding"/>
    <property type="evidence" value="ECO:0007669"/>
    <property type="project" value="UniProtKB-KW"/>
</dbReference>
<evidence type="ECO:0000256" key="1">
    <source>
        <dbReference type="ARBA" id="ARBA00006526"/>
    </source>
</evidence>
<organism evidence="10 11">
    <name type="scientific">Mixta calida</name>
    <dbReference type="NCBI Taxonomy" id="665913"/>
    <lineage>
        <taxon>Bacteria</taxon>
        <taxon>Pseudomonadati</taxon>
        <taxon>Pseudomonadota</taxon>
        <taxon>Gammaproteobacteria</taxon>
        <taxon>Enterobacterales</taxon>
        <taxon>Erwiniaceae</taxon>
        <taxon>Mixta</taxon>
    </lineage>
</organism>
<reference evidence="10 11" key="1">
    <citation type="submission" date="2018-01" db="EMBL/GenBank/DDBJ databases">
        <title>Complete and assembled Genome of Pantoea calida DSM22759T.</title>
        <authorList>
            <person name="Stevens M.J.A."/>
            <person name="Zurfluh K."/>
            <person name="Stephan R."/>
        </authorList>
    </citation>
    <scope>NUCLEOTIDE SEQUENCE [LARGE SCALE GENOMIC DNA]</scope>
    <source>
        <strain evidence="10 11">DSM 22759</strain>
    </source>
</reference>
<name>A0ABM6RYF8_9GAMM</name>
<keyword evidence="6 10" id="KW-0067">ATP-binding</keyword>
<evidence type="ECO:0000313" key="10">
    <source>
        <dbReference type="EMBL" id="AUY24178.1"/>
    </source>
</evidence>
<dbReference type="NCBIfam" id="NF008039">
    <property type="entry name" value="PRK10771.1"/>
    <property type="match status" value="1"/>
</dbReference>
<dbReference type="InterPro" id="IPR003439">
    <property type="entry name" value="ABC_transporter-like_ATP-bd"/>
</dbReference>
<dbReference type="PROSITE" id="PS00211">
    <property type="entry name" value="ABC_TRANSPORTER_1"/>
    <property type="match status" value="1"/>
</dbReference>
<protein>
    <submittedName>
        <fullName evidence="10">Thiamine ABC transporter ATP-binding protein ThiQ</fullName>
    </submittedName>
</protein>
<evidence type="ECO:0000256" key="8">
    <source>
        <dbReference type="ARBA" id="ARBA00023136"/>
    </source>
</evidence>
<dbReference type="EMBL" id="CP026378">
    <property type="protein sequence ID" value="AUY24178.1"/>
    <property type="molecule type" value="Genomic_DNA"/>
</dbReference>
<keyword evidence="5" id="KW-0547">Nucleotide-binding</keyword>
<dbReference type="InterPro" id="IPR005968">
    <property type="entry name" value="Thiamine_ABC_ThiQ"/>
</dbReference>
<evidence type="ECO:0000256" key="7">
    <source>
        <dbReference type="ARBA" id="ARBA00022967"/>
    </source>
</evidence>
<dbReference type="InterPro" id="IPR050093">
    <property type="entry name" value="ABC_SmlMolc_Importer"/>
</dbReference>
<keyword evidence="11" id="KW-1185">Reference proteome</keyword>
<evidence type="ECO:0000256" key="6">
    <source>
        <dbReference type="ARBA" id="ARBA00022840"/>
    </source>
</evidence>
<dbReference type="Gene3D" id="3.40.50.300">
    <property type="entry name" value="P-loop containing nucleotide triphosphate hydrolases"/>
    <property type="match status" value="1"/>
</dbReference>
<dbReference type="PANTHER" id="PTHR42781:SF1">
    <property type="entry name" value="THIAMINE IMPORT ATP-BINDING PROTEIN THIQ"/>
    <property type="match status" value="1"/>
</dbReference>
<keyword evidence="8" id="KW-0472">Membrane</keyword>
<dbReference type="InterPro" id="IPR027417">
    <property type="entry name" value="P-loop_NTPase"/>
</dbReference>
<dbReference type="InterPro" id="IPR017871">
    <property type="entry name" value="ABC_transporter-like_CS"/>
</dbReference>
<keyword evidence="2" id="KW-0813">Transport</keyword>
<sequence length="244" mass="26390">MLTLTNLTWIYHHLPMRFSLSLRPGERVAVLGPSGAGKSTLLSLVAGFLDAHSGQITLNGADHTHTPPAQRPVSMLFQENNLFAHLTVAQNIGLGLHPGLKLNAAQHQQVAEIARRVGLESALTRLPGELSGGQRQRAALARCLVRARPILLLDEPFSALDPALRKEMLALVDEVCRERQLTLLMVSHSLEDAQQIAARSVLVVDGRIYWDGATSALLRGETEAAEVLGIRHRPADEPAGGARS</sequence>
<evidence type="ECO:0000313" key="11">
    <source>
        <dbReference type="Proteomes" id="UP000237673"/>
    </source>
</evidence>
<dbReference type="SMART" id="SM00382">
    <property type="entry name" value="AAA"/>
    <property type="match status" value="1"/>
</dbReference>
<keyword evidence="7" id="KW-1278">Translocase</keyword>
<dbReference type="PANTHER" id="PTHR42781">
    <property type="entry name" value="SPERMIDINE/PUTRESCINE IMPORT ATP-BINDING PROTEIN POTA"/>
    <property type="match status" value="1"/>
</dbReference>
<comment type="similarity">
    <text evidence="1">Belongs to the ABC transporter superfamily. Drug exporter-2 (TC 3.A.1.117) family.</text>
</comment>
<dbReference type="NCBIfam" id="TIGR01277">
    <property type="entry name" value="thiQ"/>
    <property type="match status" value="1"/>
</dbReference>
<dbReference type="SUPFAM" id="SSF52540">
    <property type="entry name" value="P-loop containing nucleoside triphosphate hydrolases"/>
    <property type="match status" value="1"/>
</dbReference>
<dbReference type="Pfam" id="PF00005">
    <property type="entry name" value="ABC_tran"/>
    <property type="match status" value="1"/>
</dbReference>
<feature type="domain" description="ABC transporter" evidence="9">
    <location>
        <begin position="2"/>
        <end position="230"/>
    </location>
</feature>
<evidence type="ECO:0000256" key="3">
    <source>
        <dbReference type="ARBA" id="ARBA00022475"/>
    </source>
</evidence>
<evidence type="ECO:0000256" key="5">
    <source>
        <dbReference type="ARBA" id="ARBA00022741"/>
    </source>
</evidence>
<dbReference type="RefSeq" id="WP_084971706.1">
    <property type="nucleotide sequence ID" value="NZ_CAXONQ010000071.1"/>
</dbReference>
<proteinExistence type="inferred from homology"/>
<dbReference type="InterPro" id="IPR003593">
    <property type="entry name" value="AAA+_ATPase"/>
</dbReference>
<dbReference type="GeneID" id="84631574"/>
<dbReference type="PROSITE" id="PS50893">
    <property type="entry name" value="ABC_TRANSPORTER_2"/>
    <property type="match status" value="1"/>
</dbReference>
<evidence type="ECO:0000256" key="4">
    <source>
        <dbReference type="ARBA" id="ARBA00022519"/>
    </source>
</evidence>
<evidence type="ECO:0000256" key="2">
    <source>
        <dbReference type="ARBA" id="ARBA00022448"/>
    </source>
</evidence>
<gene>
    <name evidence="10" type="primary">thiQ</name>
    <name evidence="10" type="ORF">C2E16_04140</name>
</gene>